<dbReference type="NCBIfam" id="TIGR00157">
    <property type="entry name" value="ribosome small subunit-dependent GTPase A"/>
    <property type="match status" value="1"/>
</dbReference>
<evidence type="ECO:0000256" key="4">
    <source>
        <dbReference type="ARBA" id="ARBA00022730"/>
    </source>
</evidence>
<dbReference type="GO" id="GO:0046872">
    <property type="term" value="F:metal ion binding"/>
    <property type="evidence" value="ECO:0007669"/>
    <property type="project" value="UniProtKB-KW"/>
</dbReference>
<evidence type="ECO:0000313" key="14">
    <source>
        <dbReference type="Proteomes" id="UP000280036"/>
    </source>
</evidence>
<protein>
    <recommendedName>
        <fullName evidence="10">Small ribosomal subunit biogenesis GTPase RsgA</fullName>
        <ecNumber evidence="10">3.6.1.-</ecNumber>
    </recommendedName>
</protein>
<keyword evidence="5 10" id="KW-0547">Nucleotide-binding</keyword>
<evidence type="ECO:0000256" key="9">
    <source>
        <dbReference type="ARBA" id="ARBA00023134"/>
    </source>
</evidence>
<dbReference type="AlphaFoldDB" id="A0A3P8L6Z3"/>
<dbReference type="CDD" id="cd01854">
    <property type="entry name" value="YjeQ_EngC"/>
    <property type="match status" value="1"/>
</dbReference>
<dbReference type="Gene3D" id="1.10.40.50">
    <property type="entry name" value="Probable gtpase engc, domain 3"/>
    <property type="match status" value="1"/>
</dbReference>
<dbReference type="EMBL" id="UZVY01000001">
    <property type="protein sequence ID" value="VDR41855.1"/>
    <property type="molecule type" value="Genomic_DNA"/>
</dbReference>
<dbReference type="InterPro" id="IPR004881">
    <property type="entry name" value="Ribosome_biogen_GTPase_RsgA"/>
</dbReference>
<comment type="similarity">
    <text evidence="10">Belongs to the TRAFAC class YlqF/YawG GTPase family. RsgA subfamily.</text>
</comment>
<feature type="binding site" evidence="10">
    <location>
        <position position="243"/>
    </location>
    <ligand>
        <name>Zn(2+)</name>
        <dbReference type="ChEBI" id="CHEBI:29105"/>
    </ligand>
</feature>
<comment type="cofactor">
    <cofactor evidence="10">
        <name>Zn(2+)</name>
        <dbReference type="ChEBI" id="CHEBI:29105"/>
    </cofactor>
    <text evidence="10">Binds 1 zinc ion per subunit.</text>
</comment>
<keyword evidence="9 10" id="KW-0342">GTP-binding</keyword>
<dbReference type="GO" id="GO:0005737">
    <property type="term" value="C:cytoplasm"/>
    <property type="evidence" value="ECO:0007669"/>
    <property type="project" value="UniProtKB-SubCell"/>
</dbReference>
<feature type="binding site" evidence="10">
    <location>
        <position position="253"/>
    </location>
    <ligand>
        <name>Zn(2+)</name>
        <dbReference type="ChEBI" id="CHEBI:29105"/>
    </ligand>
</feature>
<dbReference type="PANTHER" id="PTHR32120">
    <property type="entry name" value="SMALL RIBOSOMAL SUBUNIT BIOGENESIS GTPASE RSGA"/>
    <property type="match status" value="1"/>
</dbReference>
<feature type="domain" description="CP-type G" evidence="12">
    <location>
        <begin position="63"/>
        <end position="215"/>
    </location>
</feature>
<feature type="binding site" evidence="10">
    <location>
        <position position="245"/>
    </location>
    <ligand>
        <name>Zn(2+)</name>
        <dbReference type="ChEBI" id="CHEBI:29105"/>
    </ligand>
</feature>
<keyword evidence="2 10" id="KW-0690">Ribosome biogenesis</keyword>
<evidence type="ECO:0000256" key="3">
    <source>
        <dbReference type="ARBA" id="ARBA00022723"/>
    </source>
</evidence>
<name>A0A3P8L6Z3_9BACT</name>
<organism evidence="13 14">
    <name type="scientific">Mycoplasmopsis caviae</name>
    <dbReference type="NCBI Taxonomy" id="55603"/>
    <lineage>
        <taxon>Bacteria</taxon>
        <taxon>Bacillati</taxon>
        <taxon>Mycoplasmatota</taxon>
        <taxon>Mycoplasmoidales</taxon>
        <taxon>Metamycoplasmataceae</taxon>
        <taxon>Mycoplasmopsis</taxon>
    </lineage>
</organism>
<evidence type="ECO:0000256" key="8">
    <source>
        <dbReference type="ARBA" id="ARBA00022884"/>
    </source>
</evidence>
<evidence type="ECO:0000256" key="6">
    <source>
        <dbReference type="ARBA" id="ARBA00022801"/>
    </source>
</evidence>
<feature type="binding site" evidence="10">
    <location>
        <position position="238"/>
    </location>
    <ligand>
        <name>Zn(2+)</name>
        <dbReference type="ChEBI" id="CHEBI:29105"/>
    </ligand>
</feature>
<evidence type="ECO:0000256" key="5">
    <source>
        <dbReference type="ARBA" id="ARBA00022741"/>
    </source>
</evidence>
<dbReference type="GO" id="GO:0003924">
    <property type="term" value="F:GTPase activity"/>
    <property type="evidence" value="ECO:0007669"/>
    <property type="project" value="UniProtKB-UniRule"/>
</dbReference>
<dbReference type="PANTHER" id="PTHR32120:SF11">
    <property type="entry name" value="SMALL RIBOSOMAL SUBUNIT BIOGENESIS GTPASE RSGA 1, MITOCHONDRIAL-RELATED"/>
    <property type="match status" value="1"/>
</dbReference>
<evidence type="ECO:0000256" key="10">
    <source>
        <dbReference type="HAMAP-Rule" id="MF_01820"/>
    </source>
</evidence>
<evidence type="ECO:0000256" key="7">
    <source>
        <dbReference type="ARBA" id="ARBA00022833"/>
    </source>
</evidence>
<evidence type="ECO:0000256" key="2">
    <source>
        <dbReference type="ARBA" id="ARBA00022517"/>
    </source>
</evidence>
<reference evidence="13 14" key="1">
    <citation type="submission" date="2018-12" db="EMBL/GenBank/DDBJ databases">
        <authorList>
            <consortium name="Pathogen Informatics"/>
        </authorList>
    </citation>
    <scope>NUCLEOTIDE SEQUENCE [LARGE SCALE GENOMIC DNA]</scope>
    <source>
        <strain evidence="13 14">NCTC10126</strain>
    </source>
</reference>
<dbReference type="InterPro" id="IPR030378">
    <property type="entry name" value="G_CP_dom"/>
</dbReference>
<dbReference type="InterPro" id="IPR012340">
    <property type="entry name" value="NA-bd_OB-fold"/>
</dbReference>
<feature type="binding site" evidence="10">
    <location>
        <begin position="159"/>
        <end position="167"/>
    </location>
    <ligand>
        <name>GTP</name>
        <dbReference type="ChEBI" id="CHEBI:37565"/>
    </ligand>
</feature>
<gene>
    <name evidence="13" type="primary">engC</name>
    <name evidence="10" type="synonym">rsgA</name>
    <name evidence="13" type="ORF">NCTC10126_00343</name>
</gene>
<dbReference type="EC" id="3.6.1.-" evidence="10"/>
<evidence type="ECO:0000313" key="13">
    <source>
        <dbReference type="EMBL" id="VDR41855.1"/>
    </source>
</evidence>
<dbReference type="HAMAP" id="MF_01820">
    <property type="entry name" value="GTPase_RsgA"/>
    <property type="match status" value="1"/>
</dbReference>
<dbReference type="Gene3D" id="2.40.50.140">
    <property type="entry name" value="Nucleic acid-binding proteins"/>
    <property type="match status" value="1"/>
</dbReference>
<dbReference type="Pfam" id="PF03193">
    <property type="entry name" value="RsgA_GTPase"/>
    <property type="match status" value="1"/>
</dbReference>
<keyword evidence="3 10" id="KW-0479">Metal-binding</keyword>
<dbReference type="Pfam" id="PF16745">
    <property type="entry name" value="RsgA_N"/>
    <property type="match status" value="1"/>
</dbReference>
<keyword evidence="4 10" id="KW-0699">rRNA-binding</keyword>
<dbReference type="InterPro" id="IPR027417">
    <property type="entry name" value="P-loop_NTPase"/>
</dbReference>
<evidence type="ECO:0000256" key="1">
    <source>
        <dbReference type="ARBA" id="ARBA00022490"/>
    </source>
</evidence>
<keyword evidence="1 10" id="KW-0963">Cytoplasm</keyword>
<comment type="subcellular location">
    <subcellularLocation>
        <location evidence="10">Cytoplasm</location>
    </subcellularLocation>
</comment>
<dbReference type="InterPro" id="IPR010914">
    <property type="entry name" value="RsgA_GTPase_dom"/>
</dbReference>
<comment type="subunit">
    <text evidence="10">Monomer. Associates with 30S ribosomal subunit, binds 16S rRNA.</text>
</comment>
<comment type="function">
    <text evidence="10">One of several proteins that assist in the late maturation steps of the functional core of the 30S ribosomal subunit. Helps release RbfA from mature subunits. May play a role in the assembly of ribosomal proteins into the subunit. Circularly permuted GTPase that catalyzes slow GTP hydrolysis, GTPase activity is stimulated by the 30S ribosomal subunit.</text>
</comment>
<dbReference type="GO" id="GO:0019843">
    <property type="term" value="F:rRNA binding"/>
    <property type="evidence" value="ECO:0007669"/>
    <property type="project" value="UniProtKB-KW"/>
</dbReference>
<sequence>MRCNLKGKIYSINSGKYYINDQENKIHILPAAGVFRHKEIKPLVGDIVEFDKGQYIKEIYPRKNSFIRPKVANIDNIVVVMSIEKPSFQSYIVDKYLAFIESKNIKPIIVLTKSDLGSTPYYELYKNMGYEIYQINYKTDEWVKIFAKIFDHKTCSLMGQSGVGKTTLINKLTNNNFETNEISKNANRGRHTTRIVQIIPILNGELIDTPGFSSFDLNMSKLELASSYEEFKKLGKLCKFKSCLHENEPQDFCNIKLNVKNKIIPEFRYQNYLKLLKEISHD</sequence>
<dbReference type="SUPFAM" id="SSF52540">
    <property type="entry name" value="P-loop containing nucleoside triphosphate hydrolases"/>
    <property type="match status" value="1"/>
</dbReference>
<keyword evidence="6 10" id="KW-0378">Hydrolase</keyword>
<dbReference type="InterPro" id="IPR031944">
    <property type="entry name" value="RsgA_N"/>
</dbReference>
<evidence type="ECO:0000259" key="11">
    <source>
        <dbReference type="PROSITE" id="PS50936"/>
    </source>
</evidence>
<keyword evidence="8 10" id="KW-0694">RNA-binding</keyword>
<proteinExistence type="inferred from homology"/>
<accession>A0A3P8L6Z3</accession>
<dbReference type="PROSITE" id="PS51721">
    <property type="entry name" value="G_CP"/>
    <property type="match status" value="1"/>
</dbReference>
<dbReference type="GO" id="GO:0042274">
    <property type="term" value="P:ribosomal small subunit biogenesis"/>
    <property type="evidence" value="ECO:0007669"/>
    <property type="project" value="UniProtKB-UniRule"/>
</dbReference>
<feature type="binding site" evidence="10">
    <location>
        <begin position="112"/>
        <end position="115"/>
    </location>
    <ligand>
        <name>GTP</name>
        <dbReference type="ChEBI" id="CHEBI:37565"/>
    </ligand>
</feature>
<dbReference type="PROSITE" id="PS50936">
    <property type="entry name" value="ENGC_GTPASE"/>
    <property type="match status" value="1"/>
</dbReference>
<dbReference type="GO" id="GO:0005525">
    <property type="term" value="F:GTP binding"/>
    <property type="evidence" value="ECO:0007669"/>
    <property type="project" value="UniProtKB-UniRule"/>
</dbReference>
<evidence type="ECO:0000259" key="12">
    <source>
        <dbReference type="PROSITE" id="PS51721"/>
    </source>
</evidence>
<dbReference type="SUPFAM" id="SSF50249">
    <property type="entry name" value="Nucleic acid-binding proteins"/>
    <property type="match status" value="1"/>
</dbReference>
<dbReference type="Proteomes" id="UP000280036">
    <property type="component" value="Unassembled WGS sequence"/>
</dbReference>
<keyword evidence="7 10" id="KW-0862">Zinc</keyword>
<dbReference type="Gene3D" id="3.40.50.300">
    <property type="entry name" value="P-loop containing nucleotide triphosphate hydrolases"/>
    <property type="match status" value="1"/>
</dbReference>
<feature type="domain" description="EngC GTPase" evidence="11">
    <location>
        <begin position="72"/>
        <end position="213"/>
    </location>
</feature>